<dbReference type="PANTHER" id="PTHR48025">
    <property type="entry name" value="OS02G0815200 PROTEIN"/>
    <property type="match status" value="1"/>
</dbReference>
<dbReference type="AlphaFoldDB" id="A0A9Q0J6Z4"/>
<dbReference type="InterPro" id="IPR000504">
    <property type="entry name" value="RRM_dom"/>
</dbReference>
<dbReference type="InterPro" id="IPR012677">
    <property type="entry name" value="Nucleotide-bd_a/b_plait_sf"/>
</dbReference>
<protein>
    <recommendedName>
        <fullName evidence="10">RRM domain-containing protein</fullName>
    </recommendedName>
</protein>
<feature type="compositionally biased region" description="Low complexity" evidence="9">
    <location>
        <begin position="98"/>
        <end position="108"/>
    </location>
</feature>
<feature type="domain" description="RRM" evidence="10">
    <location>
        <begin position="113"/>
        <end position="191"/>
    </location>
</feature>
<dbReference type="Pfam" id="PF00076">
    <property type="entry name" value="RRM_1"/>
    <property type="match status" value="2"/>
</dbReference>
<sequence>MPAPSMATSTLAPPSCSSSPLHTITKTSNLISTTRSSLHFRANSSLSSKPFNPVVLIRPLLPVSPTRFLPPLAASSFDGETQENEPQYEAAAEHEQRQQQQQPVQASESGQEPRLYVGGLPYSMTSDELDQVFQEAGRVAYAKVIYDRATDRSRGFGFVTMDTLEEAKEAIKKFNGAKVGGRILTVNFPEVPKGAEREIMRPRIRTSYKAFVDTPYMIYAGNLSWRLTSDDLRDAFSEQPGLVSAKVIYERDTGRSRGFGFVSFSSAEDADAALNFMDGVEVEGRPLRLNLAAQKERPLATDTSNTENSIEDGELISSIGA</sequence>
<evidence type="ECO:0000256" key="4">
    <source>
        <dbReference type="ARBA" id="ARBA00022664"/>
    </source>
</evidence>
<evidence type="ECO:0000256" key="6">
    <source>
        <dbReference type="ARBA" id="ARBA00022884"/>
    </source>
</evidence>
<dbReference type="GO" id="GO:0006397">
    <property type="term" value="P:mRNA processing"/>
    <property type="evidence" value="ECO:0007669"/>
    <property type="project" value="UniProtKB-KW"/>
</dbReference>
<evidence type="ECO:0000256" key="9">
    <source>
        <dbReference type="SAM" id="MobiDB-lite"/>
    </source>
</evidence>
<evidence type="ECO:0000259" key="10">
    <source>
        <dbReference type="PROSITE" id="PS50102"/>
    </source>
</evidence>
<keyword evidence="5" id="KW-0677">Repeat</keyword>
<evidence type="ECO:0000313" key="11">
    <source>
        <dbReference type="EMBL" id="KAJ4831886.1"/>
    </source>
</evidence>
<dbReference type="GO" id="GO:1990904">
    <property type="term" value="C:ribonucleoprotein complex"/>
    <property type="evidence" value="ECO:0007669"/>
    <property type="project" value="UniProtKB-KW"/>
</dbReference>
<evidence type="ECO:0000256" key="2">
    <source>
        <dbReference type="ARBA" id="ARBA00022528"/>
    </source>
</evidence>
<reference evidence="11" key="2">
    <citation type="journal article" date="2023" name="Plants (Basel)">
        <title>Annotation of the Turnera subulata (Passifloraceae) Draft Genome Reveals the S-Locus Evolved after the Divergence of Turneroideae from Passifloroideae in a Stepwise Manner.</title>
        <authorList>
            <person name="Henning P.M."/>
            <person name="Roalson E.H."/>
            <person name="Mir W."/>
            <person name="McCubbin A.G."/>
            <person name="Shore J.S."/>
        </authorList>
    </citation>
    <scope>NUCLEOTIDE SEQUENCE</scope>
    <source>
        <strain evidence="11">F60SS</strain>
    </source>
</reference>
<dbReference type="PROSITE" id="PS50102">
    <property type="entry name" value="RRM"/>
    <property type="match status" value="2"/>
</dbReference>
<keyword evidence="4" id="KW-0507">mRNA processing</keyword>
<dbReference type="GO" id="GO:1901259">
    <property type="term" value="P:chloroplast rRNA processing"/>
    <property type="evidence" value="ECO:0007669"/>
    <property type="project" value="TreeGrafter"/>
</dbReference>
<accession>A0A9Q0J6Z4</accession>
<evidence type="ECO:0000256" key="7">
    <source>
        <dbReference type="ARBA" id="ARBA00023274"/>
    </source>
</evidence>
<feature type="region of interest" description="Disordered" evidence="9">
    <location>
        <begin position="294"/>
        <end position="321"/>
    </location>
</feature>
<reference evidence="11" key="1">
    <citation type="submission" date="2022-02" db="EMBL/GenBank/DDBJ databases">
        <authorList>
            <person name="Henning P.M."/>
            <person name="McCubbin A.G."/>
            <person name="Shore J.S."/>
        </authorList>
    </citation>
    <scope>NUCLEOTIDE SEQUENCE</scope>
    <source>
        <strain evidence="11">F60SS</strain>
        <tissue evidence="11">Leaves</tissue>
    </source>
</reference>
<feature type="domain" description="RRM" evidence="10">
    <location>
        <begin position="216"/>
        <end position="294"/>
    </location>
</feature>
<dbReference type="PANTHER" id="PTHR48025:SF11">
    <property type="entry name" value="RNA-BINDING PROTEIN CP33, CHLOROPLASTIC"/>
    <property type="match status" value="1"/>
</dbReference>
<dbReference type="InterPro" id="IPR035979">
    <property type="entry name" value="RBD_domain_sf"/>
</dbReference>
<dbReference type="GO" id="GO:0009535">
    <property type="term" value="C:chloroplast thylakoid membrane"/>
    <property type="evidence" value="ECO:0007669"/>
    <property type="project" value="TreeGrafter"/>
</dbReference>
<comment type="caution">
    <text evidence="11">The sequence shown here is derived from an EMBL/GenBank/DDBJ whole genome shotgun (WGS) entry which is preliminary data.</text>
</comment>
<dbReference type="EMBL" id="JAKUCV010005260">
    <property type="protein sequence ID" value="KAJ4831886.1"/>
    <property type="molecule type" value="Genomic_DNA"/>
</dbReference>
<dbReference type="SUPFAM" id="SSF54928">
    <property type="entry name" value="RNA-binding domain, RBD"/>
    <property type="match status" value="2"/>
</dbReference>
<evidence type="ECO:0000256" key="3">
    <source>
        <dbReference type="ARBA" id="ARBA00022640"/>
    </source>
</evidence>
<dbReference type="InterPro" id="IPR050502">
    <property type="entry name" value="Euk_RNA-bind_prot"/>
</dbReference>
<keyword evidence="6 8" id="KW-0694">RNA-binding</keyword>
<feature type="region of interest" description="Disordered" evidence="9">
    <location>
        <begin position="1"/>
        <end position="22"/>
    </location>
</feature>
<dbReference type="OrthoDB" id="439808at2759"/>
<dbReference type="InterPro" id="IPR048289">
    <property type="entry name" value="RRM2_NsCP33-like"/>
</dbReference>
<keyword evidence="2" id="KW-0150">Chloroplast</keyword>
<keyword evidence="12" id="KW-1185">Reference proteome</keyword>
<dbReference type="GO" id="GO:0003729">
    <property type="term" value="F:mRNA binding"/>
    <property type="evidence" value="ECO:0007669"/>
    <property type="project" value="TreeGrafter"/>
</dbReference>
<feature type="region of interest" description="Disordered" evidence="9">
    <location>
        <begin position="72"/>
        <end position="116"/>
    </location>
</feature>
<dbReference type="Proteomes" id="UP001141552">
    <property type="component" value="Unassembled WGS sequence"/>
</dbReference>
<dbReference type="Gene3D" id="3.30.70.330">
    <property type="match status" value="2"/>
</dbReference>
<organism evidence="11 12">
    <name type="scientific">Turnera subulata</name>
    <dbReference type="NCBI Taxonomy" id="218843"/>
    <lineage>
        <taxon>Eukaryota</taxon>
        <taxon>Viridiplantae</taxon>
        <taxon>Streptophyta</taxon>
        <taxon>Embryophyta</taxon>
        <taxon>Tracheophyta</taxon>
        <taxon>Spermatophyta</taxon>
        <taxon>Magnoliopsida</taxon>
        <taxon>eudicotyledons</taxon>
        <taxon>Gunneridae</taxon>
        <taxon>Pentapetalae</taxon>
        <taxon>rosids</taxon>
        <taxon>fabids</taxon>
        <taxon>Malpighiales</taxon>
        <taxon>Passifloraceae</taxon>
        <taxon>Turnera</taxon>
    </lineage>
</organism>
<name>A0A9Q0J6Z4_9ROSI</name>
<dbReference type="SMART" id="SM00360">
    <property type="entry name" value="RRM"/>
    <property type="match status" value="2"/>
</dbReference>
<keyword evidence="3" id="KW-0934">Plastid</keyword>
<dbReference type="CDD" id="cd21608">
    <property type="entry name" value="RRM2_NsCP33_like"/>
    <property type="match status" value="1"/>
</dbReference>
<gene>
    <name evidence="11" type="ORF">Tsubulata_022300</name>
</gene>
<dbReference type="FunFam" id="3.30.70.330:FF:000698">
    <property type="entry name" value="33 kDa ribonucleoprotein, chloroplastic"/>
    <property type="match status" value="1"/>
</dbReference>
<evidence type="ECO:0000313" key="12">
    <source>
        <dbReference type="Proteomes" id="UP001141552"/>
    </source>
</evidence>
<evidence type="ECO:0000256" key="5">
    <source>
        <dbReference type="ARBA" id="ARBA00022737"/>
    </source>
</evidence>
<comment type="subcellular location">
    <subcellularLocation>
        <location evidence="1">Plastid</location>
        <location evidence="1">Chloroplast</location>
    </subcellularLocation>
</comment>
<keyword evidence="7" id="KW-0687">Ribonucleoprotein</keyword>
<evidence type="ECO:0000256" key="1">
    <source>
        <dbReference type="ARBA" id="ARBA00004229"/>
    </source>
</evidence>
<evidence type="ECO:0000256" key="8">
    <source>
        <dbReference type="PROSITE-ProRule" id="PRU00176"/>
    </source>
</evidence>
<proteinExistence type="predicted"/>